<evidence type="ECO:0000259" key="2">
    <source>
        <dbReference type="Pfam" id="PF13478"/>
    </source>
</evidence>
<dbReference type="InterPro" id="IPR003777">
    <property type="entry name" value="XdhC_CoxI"/>
</dbReference>
<protein>
    <submittedName>
        <fullName evidence="3">XdhC family protein</fullName>
    </submittedName>
</protein>
<comment type="caution">
    <text evidence="3">The sequence shown here is derived from an EMBL/GenBank/DDBJ whole genome shotgun (WGS) entry which is preliminary data.</text>
</comment>
<keyword evidence="4" id="KW-1185">Reference proteome</keyword>
<dbReference type="EMBL" id="JACOPE010000001">
    <property type="protein sequence ID" value="MBC5682489.1"/>
    <property type="molecule type" value="Genomic_DNA"/>
</dbReference>
<dbReference type="PANTHER" id="PTHR30388:SF6">
    <property type="entry name" value="XANTHINE DEHYDROGENASE SUBUNIT A-RELATED"/>
    <property type="match status" value="1"/>
</dbReference>
<evidence type="ECO:0000313" key="3">
    <source>
        <dbReference type="EMBL" id="MBC5682489.1"/>
    </source>
</evidence>
<evidence type="ECO:0000259" key="1">
    <source>
        <dbReference type="Pfam" id="PF02625"/>
    </source>
</evidence>
<dbReference type="Proteomes" id="UP000631576">
    <property type="component" value="Unassembled WGS sequence"/>
</dbReference>
<feature type="domain" description="XdhC Rossmann" evidence="2">
    <location>
        <begin position="75"/>
        <end position="219"/>
    </location>
</feature>
<evidence type="ECO:0000313" key="4">
    <source>
        <dbReference type="Proteomes" id="UP000631576"/>
    </source>
</evidence>
<dbReference type="InterPro" id="IPR036188">
    <property type="entry name" value="FAD/NAD-bd_sf"/>
</dbReference>
<dbReference type="InterPro" id="IPR027051">
    <property type="entry name" value="XdhC_Rossmann_dom"/>
</dbReference>
<dbReference type="Pfam" id="PF02625">
    <property type="entry name" value="XdhC_CoxI"/>
    <property type="match status" value="1"/>
</dbReference>
<sequence>MEMYQELLKETEKNGSAALITTLGESLEKNVFRKEEASEIIQNAVEEAKMEGEPRLVEAGDKKYFVESFCREERLIILGGGHVGLALAEFAARTGFQVCVVDDRPSFANTVRFPWAAEVLCEGFASAIEKLQINEYDYITILTRGHRHDGDCLRALYKQKKSAYLGMIGSRRRVKQLKGQLHEEENISQEWLDFIHSPIGLSIGAVSPEEIAIAILAEIIQVKRTEQRTDKVMSSDVDMRVMERLANPDEKRKEQGKAVVTIIETKGSTPRKSGAKMIVYEDGTIEGTIGGGCAEAGISQTARQIIQKGGYLIQHIDMTGAVAEDEGMVCGGVMKVLIEKA</sequence>
<dbReference type="Gene3D" id="3.40.50.720">
    <property type="entry name" value="NAD(P)-binding Rossmann-like Domain"/>
    <property type="match status" value="1"/>
</dbReference>
<feature type="domain" description="XdhC- CoxI" evidence="1">
    <location>
        <begin position="254"/>
        <end position="315"/>
    </location>
</feature>
<dbReference type="Pfam" id="PF13478">
    <property type="entry name" value="XdhC_C"/>
    <property type="match status" value="1"/>
</dbReference>
<name>A0ABR7G4X6_9FIRM</name>
<reference evidence="3 4" key="1">
    <citation type="submission" date="2020-08" db="EMBL/GenBank/DDBJ databases">
        <title>Genome public.</title>
        <authorList>
            <person name="Liu C."/>
            <person name="Sun Q."/>
        </authorList>
    </citation>
    <scope>NUCLEOTIDE SEQUENCE [LARGE SCALE GENOMIC DNA]</scope>
    <source>
        <strain evidence="3 4">NSJ-13</strain>
    </source>
</reference>
<gene>
    <name evidence="3" type="ORF">H8S40_02655</name>
</gene>
<accession>A0ABR7G4X6</accession>
<organism evidence="3 4">
    <name type="scientific">Ruminococcus hominis</name>
    <dbReference type="NCBI Taxonomy" id="2763065"/>
    <lineage>
        <taxon>Bacteria</taxon>
        <taxon>Bacillati</taxon>
        <taxon>Bacillota</taxon>
        <taxon>Clostridia</taxon>
        <taxon>Eubacteriales</taxon>
        <taxon>Oscillospiraceae</taxon>
        <taxon>Ruminococcus</taxon>
    </lineage>
</organism>
<dbReference type="RefSeq" id="WP_186864483.1">
    <property type="nucleotide sequence ID" value="NZ_JACOPE010000001.1"/>
</dbReference>
<proteinExistence type="predicted"/>
<dbReference type="PANTHER" id="PTHR30388">
    <property type="entry name" value="ALDEHYDE OXIDOREDUCTASE MOLYBDENUM COFACTOR ASSEMBLY PROTEIN"/>
    <property type="match status" value="1"/>
</dbReference>
<dbReference type="InterPro" id="IPR052698">
    <property type="entry name" value="MoCofactor_Util/Proc"/>
</dbReference>
<dbReference type="SUPFAM" id="SSF51905">
    <property type="entry name" value="FAD/NAD(P)-binding domain"/>
    <property type="match status" value="1"/>
</dbReference>